<dbReference type="InterPro" id="IPR001610">
    <property type="entry name" value="PAC"/>
</dbReference>
<dbReference type="PROSITE" id="PS50112">
    <property type="entry name" value="PAS"/>
    <property type="match status" value="2"/>
</dbReference>
<protein>
    <submittedName>
        <fullName evidence="5">Diguanylate cyclase (GGDEF)-like protein/PAS domain S-box-containing protein</fullName>
    </submittedName>
</protein>
<dbReference type="SMART" id="SM00267">
    <property type="entry name" value="GGDEF"/>
    <property type="match status" value="1"/>
</dbReference>
<evidence type="ECO:0000259" key="4">
    <source>
        <dbReference type="PROSITE" id="PS50887"/>
    </source>
</evidence>
<dbReference type="Pfam" id="PF08447">
    <property type="entry name" value="PAS_3"/>
    <property type="match status" value="2"/>
</dbReference>
<dbReference type="SUPFAM" id="SSF55073">
    <property type="entry name" value="Nucleotide cyclase"/>
    <property type="match status" value="1"/>
</dbReference>
<evidence type="ECO:0000259" key="3">
    <source>
        <dbReference type="PROSITE" id="PS50883"/>
    </source>
</evidence>
<dbReference type="SMART" id="SM00091">
    <property type="entry name" value="PAS"/>
    <property type="match status" value="2"/>
</dbReference>
<evidence type="ECO:0000259" key="1">
    <source>
        <dbReference type="PROSITE" id="PS50112"/>
    </source>
</evidence>
<dbReference type="InterPro" id="IPR000014">
    <property type="entry name" value="PAS"/>
</dbReference>
<evidence type="ECO:0000313" key="5">
    <source>
        <dbReference type="EMBL" id="NYI42744.1"/>
    </source>
</evidence>
<feature type="domain" description="EAL" evidence="3">
    <location>
        <begin position="452"/>
        <end position="704"/>
    </location>
</feature>
<dbReference type="NCBIfam" id="TIGR00254">
    <property type="entry name" value="GGDEF"/>
    <property type="match status" value="1"/>
</dbReference>
<dbReference type="SMART" id="SM00052">
    <property type="entry name" value="EAL"/>
    <property type="match status" value="1"/>
</dbReference>
<dbReference type="RefSeq" id="WP_062075193.1">
    <property type="nucleotide sequence ID" value="NZ_BBRC01000006.1"/>
</dbReference>
<proteinExistence type="predicted"/>
<sequence>MGETKGDGDLSEAEAVAARLERLEAILELAPVGIGLVDFEGRTTMTNSALRRMLGYSPEEFAAMSWTEFTHPDDIEPNAVLSRQLSAGDIDHFTMEKRFLRKDGGYLWTALTVSLMRDADGNPDYEIGMTLDITKRKRLESDLRAAEERSRLLVERVPAVVYVAEPGTRGRWLYVGPQIERMLGFTAQEWMADPGLWLRQLHPSDRDEALADKQHMIIAGTMAEPHSDTYRLHRRDGTPVWVRDDAMVLHDQDGTPTVQGVLVDVTQEKELEGRLAHQAFHDSLTGLPNRRLFGDRVDRALANPAWAGGGGGVTVVFIDLDNFKTVNDSFGHACGDEVIVEAARRIKACARDRDTAARLGGDEFALLLENVTIGQARALADRILATLHDTPVEFSVGTVIVGASVGIAVAEPDETTETLLRNADLAMYQAKLRGRGRYAVYESGMHQGAVAQFRLAAALQTAVAAEAITLAYQPIADLHTGVVVGLEALARWSDPELGDVPPSAFIPVAEQTGLIQELGGQVIVRACGDAARWRVATGSDAYVSVNVSPLQLDDDEFPGFVVAALRIHDLDPTSLVLEVTEGLLLQERSLETLRDIRAHGVRVAIDDFGTGYSSLSRLRELPVDMVKVDQAFVSSVESTGADPSFLQAIIRLAETMHLVTIAEGIETTTQLGELQATACAYGQGYLLARPGPIDGIPAALTAISDAPPHDR</sequence>
<dbReference type="InterPro" id="IPR000700">
    <property type="entry name" value="PAS-assoc_C"/>
</dbReference>
<dbReference type="InterPro" id="IPR035965">
    <property type="entry name" value="PAS-like_dom_sf"/>
</dbReference>
<dbReference type="Gene3D" id="3.30.70.270">
    <property type="match status" value="1"/>
</dbReference>
<dbReference type="InterPro" id="IPR000160">
    <property type="entry name" value="GGDEF_dom"/>
</dbReference>
<dbReference type="InterPro" id="IPR029787">
    <property type="entry name" value="Nucleotide_cyclase"/>
</dbReference>
<evidence type="ECO:0000259" key="2">
    <source>
        <dbReference type="PROSITE" id="PS50113"/>
    </source>
</evidence>
<dbReference type="InterPro" id="IPR052155">
    <property type="entry name" value="Biofilm_reg_signaling"/>
</dbReference>
<dbReference type="InterPro" id="IPR043128">
    <property type="entry name" value="Rev_trsase/Diguanyl_cyclase"/>
</dbReference>
<feature type="domain" description="PAC" evidence="2">
    <location>
        <begin position="93"/>
        <end position="145"/>
    </location>
</feature>
<dbReference type="CDD" id="cd00130">
    <property type="entry name" value="PAS"/>
    <property type="match status" value="2"/>
</dbReference>
<gene>
    <name evidence="5" type="ORF">BKA03_002863</name>
</gene>
<dbReference type="InterPro" id="IPR035919">
    <property type="entry name" value="EAL_sf"/>
</dbReference>
<organism evidence="5 6">
    <name type="scientific">Demequina lutea</name>
    <dbReference type="NCBI Taxonomy" id="431489"/>
    <lineage>
        <taxon>Bacteria</taxon>
        <taxon>Bacillati</taxon>
        <taxon>Actinomycetota</taxon>
        <taxon>Actinomycetes</taxon>
        <taxon>Micrococcales</taxon>
        <taxon>Demequinaceae</taxon>
        <taxon>Demequina</taxon>
    </lineage>
</organism>
<dbReference type="PROSITE" id="PS50883">
    <property type="entry name" value="EAL"/>
    <property type="match status" value="1"/>
</dbReference>
<evidence type="ECO:0000313" key="6">
    <source>
        <dbReference type="Proteomes" id="UP000547973"/>
    </source>
</evidence>
<dbReference type="Gene3D" id="3.20.20.450">
    <property type="entry name" value="EAL domain"/>
    <property type="match status" value="1"/>
</dbReference>
<dbReference type="SMART" id="SM00086">
    <property type="entry name" value="PAC"/>
    <property type="match status" value="2"/>
</dbReference>
<dbReference type="EMBL" id="JACBZO010000001">
    <property type="protein sequence ID" value="NYI42744.1"/>
    <property type="molecule type" value="Genomic_DNA"/>
</dbReference>
<dbReference type="InterPro" id="IPR001633">
    <property type="entry name" value="EAL_dom"/>
</dbReference>
<feature type="domain" description="PAC" evidence="2">
    <location>
        <begin position="226"/>
        <end position="277"/>
    </location>
</feature>
<dbReference type="Pfam" id="PF00990">
    <property type="entry name" value="GGDEF"/>
    <property type="match status" value="1"/>
</dbReference>
<dbReference type="PANTHER" id="PTHR44757:SF2">
    <property type="entry name" value="BIOFILM ARCHITECTURE MAINTENANCE PROTEIN MBAA"/>
    <property type="match status" value="1"/>
</dbReference>
<dbReference type="Pfam" id="PF00563">
    <property type="entry name" value="EAL"/>
    <property type="match status" value="1"/>
</dbReference>
<reference evidence="5 6" key="1">
    <citation type="submission" date="2020-07" db="EMBL/GenBank/DDBJ databases">
        <title>Sequencing the genomes of 1000 actinobacteria strains.</title>
        <authorList>
            <person name="Klenk H.-P."/>
        </authorList>
    </citation>
    <scope>NUCLEOTIDE SEQUENCE [LARGE SCALE GENOMIC DNA]</scope>
    <source>
        <strain evidence="5 6">DSM 19970</strain>
    </source>
</reference>
<dbReference type="Gene3D" id="3.30.450.20">
    <property type="entry name" value="PAS domain"/>
    <property type="match status" value="2"/>
</dbReference>
<dbReference type="PANTHER" id="PTHR44757">
    <property type="entry name" value="DIGUANYLATE CYCLASE DGCP"/>
    <property type="match status" value="1"/>
</dbReference>
<dbReference type="PROSITE" id="PS50887">
    <property type="entry name" value="GGDEF"/>
    <property type="match status" value="1"/>
</dbReference>
<dbReference type="InterPro" id="IPR013655">
    <property type="entry name" value="PAS_fold_3"/>
</dbReference>
<dbReference type="PROSITE" id="PS50113">
    <property type="entry name" value="PAC"/>
    <property type="match status" value="2"/>
</dbReference>
<name>A0A7Y9ZCB4_9MICO</name>
<dbReference type="CDD" id="cd01949">
    <property type="entry name" value="GGDEF"/>
    <property type="match status" value="1"/>
</dbReference>
<dbReference type="AlphaFoldDB" id="A0A7Y9ZCB4"/>
<comment type="caution">
    <text evidence="5">The sequence shown here is derived from an EMBL/GenBank/DDBJ whole genome shotgun (WGS) entry which is preliminary data.</text>
</comment>
<dbReference type="SUPFAM" id="SSF141868">
    <property type="entry name" value="EAL domain-like"/>
    <property type="match status" value="1"/>
</dbReference>
<feature type="domain" description="PAS" evidence="1">
    <location>
        <begin position="19"/>
        <end position="76"/>
    </location>
</feature>
<feature type="domain" description="GGDEF" evidence="4">
    <location>
        <begin position="311"/>
        <end position="443"/>
    </location>
</feature>
<dbReference type="FunFam" id="3.30.70.270:FF:000001">
    <property type="entry name" value="Diguanylate cyclase domain protein"/>
    <property type="match status" value="1"/>
</dbReference>
<dbReference type="Proteomes" id="UP000547973">
    <property type="component" value="Unassembled WGS sequence"/>
</dbReference>
<feature type="domain" description="PAS" evidence="1">
    <location>
        <begin position="146"/>
        <end position="220"/>
    </location>
</feature>
<accession>A0A7Y9ZCB4</accession>
<dbReference type="SUPFAM" id="SSF55785">
    <property type="entry name" value="PYP-like sensor domain (PAS domain)"/>
    <property type="match status" value="2"/>
</dbReference>
<dbReference type="NCBIfam" id="TIGR00229">
    <property type="entry name" value="sensory_box"/>
    <property type="match status" value="2"/>
</dbReference>
<keyword evidence="6" id="KW-1185">Reference proteome</keyword>
<dbReference type="CDD" id="cd01948">
    <property type="entry name" value="EAL"/>
    <property type="match status" value="1"/>
</dbReference>